<keyword evidence="8" id="KW-1185">Reference proteome</keyword>
<evidence type="ECO:0000259" key="6">
    <source>
        <dbReference type="Pfam" id="PF01490"/>
    </source>
</evidence>
<keyword evidence="4 5" id="KW-0472">Membrane</keyword>
<evidence type="ECO:0000256" key="1">
    <source>
        <dbReference type="ARBA" id="ARBA00004370"/>
    </source>
</evidence>
<dbReference type="InterPro" id="IPR013057">
    <property type="entry name" value="AA_transpt_TM"/>
</dbReference>
<name>A0AAW2FW95_9HYME</name>
<feature type="transmembrane region" description="Helical" evidence="5">
    <location>
        <begin position="37"/>
        <end position="57"/>
    </location>
</feature>
<keyword evidence="3 5" id="KW-1133">Transmembrane helix</keyword>
<comment type="subcellular location">
    <subcellularLocation>
        <location evidence="1">Membrane</location>
    </subcellularLocation>
</comment>
<reference evidence="7 8" key="1">
    <citation type="submission" date="2023-03" db="EMBL/GenBank/DDBJ databases">
        <title>High recombination rates correlate with genetic variation in Cardiocondyla obscurior ants.</title>
        <authorList>
            <person name="Errbii M."/>
        </authorList>
    </citation>
    <scope>NUCLEOTIDE SEQUENCE [LARGE SCALE GENOMIC DNA]</scope>
    <source>
        <strain evidence="7">Alpha-2009</strain>
        <tissue evidence="7">Whole body</tissue>
    </source>
</reference>
<dbReference type="Pfam" id="PF01490">
    <property type="entry name" value="Aa_trans"/>
    <property type="match status" value="1"/>
</dbReference>
<evidence type="ECO:0000256" key="2">
    <source>
        <dbReference type="ARBA" id="ARBA00022692"/>
    </source>
</evidence>
<comment type="caution">
    <text evidence="7">The sequence shown here is derived from an EMBL/GenBank/DDBJ whole genome shotgun (WGS) entry which is preliminary data.</text>
</comment>
<sequence length="87" mass="9995">MGFVDGFVIIYQLGICCIYIEFVAINIKQVMDQYWEPLDISIHMLTFLLSLILMNYIKNLMLLAPFSTVANLITFVGLGFTVKLQNR</sequence>
<dbReference type="Proteomes" id="UP001430953">
    <property type="component" value="Unassembled WGS sequence"/>
</dbReference>
<proteinExistence type="predicted"/>
<feature type="domain" description="Amino acid transporter transmembrane" evidence="6">
    <location>
        <begin position="4"/>
        <end position="77"/>
    </location>
</feature>
<accession>A0AAW2FW95</accession>
<keyword evidence="2 5" id="KW-0812">Transmembrane</keyword>
<feature type="transmembrane region" description="Helical" evidence="5">
    <location>
        <begin position="6"/>
        <end position="25"/>
    </location>
</feature>
<organism evidence="7 8">
    <name type="scientific">Cardiocondyla obscurior</name>
    <dbReference type="NCBI Taxonomy" id="286306"/>
    <lineage>
        <taxon>Eukaryota</taxon>
        <taxon>Metazoa</taxon>
        <taxon>Ecdysozoa</taxon>
        <taxon>Arthropoda</taxon>
        <taxon>Hexapoda</taxon>
        <taxon>Insecta</taxon>
        <taxon>Pterygota</taxon>
        <taxon>Neoptera</taxon>
        <taxon>Endopterygota</taxon>
        <taxon>Hymenoptera</taxon>
        <taxon>Apocrita</taxon>
        <taxon>Aculeata</taxon>
        <taxon>Formicoidea</taxon>
        <taxon>Formicidae</taxon>
        <taxon>Myrmicinae</taxon>
        <taxon>Cardiocondyla</taxon>
    </lineage>
</organism>
<evidence type="ECO:0000256" key="5">
    <source>
        <dbReference type="SAM" id="Phobius"/>
    </source>
</evidence>
<evidence type="ECO:0000256" key="4">
    <source>
        <dbReference type="ARBA" id="ARBA00023136"/>
    </source>
</evidence>
<dbReference type="AlphaFoldDB" id="A0AAW2FW95"/>
<gene>
    <name evidence="7" type="ORF">PUN28_008125</name>
</gene>
<dbReference type="EMBL" id="JADYXP020000007">
    <property type="protein sequence ID" value="KAL0120246.1"/>
    <property type="molecule type" value="Genomic_DNA"/>
</dbReference>
<protein>
    <recommendedName>
        <fullName evidence="6">Amino acid transporter transmembrane domain-containing protein</fullName>
    </recommendedName>
</protein>
<evidence type="ECO:0000256" key="3">
    <source>
        <dbReference type="ARBA" id="ARBA00022989"/>
    </source>
</evidence>
<evidence type="ECO:0000313" key="7">
    <source>
        <dbReference type="EMBL" id="KAL0120246.1"/>
    </source>
</evidence>
<dbReference type="GO" id="GO:0016020">
    <property type="term" value="C:membrane"/>
    <property type="evidence" value="ECO:0007669"/>
    <property type="project" value="UniProtKB-SubCell"/>
</dbReference>
<evidence type="ECO:0000313" key="8">
    <source>
        <dbReference type="Proteomes" id="UP001430953"/>
    </source>
</evidence>
<feature type="transmembrane region" description="Helical" evidence="5">
    <location>
        <begin position="63"/>
        <end position="82"/>
    </location>
</feature>